<dbReference type="AlphaFoldDB" id="A8BUI2"/>
<dbReference type="RefSeq" id="XP_001704783.1">
    <property type="nucleotide sequence ID" value="XM_001704731.1"/>
</dbReference>
<dbReference type="KEGG" id="gla:GL50803_004266"/>
<dbReference type="VEuPathDB" id="GiardiaDB:GL50803_4266"/>
<comment type="caution">
    <text evidence="2">The sequence shown here is derived from an EMBL/GenBank/DDBJ whole genome shotgun (WGS) entry which is preliminary data.</text>
</comment>
<reference evidence="2 3" key="1">
    <citation type="journal article" date="2007" name="Science">
        <title>Genomic minimalism in the early diverging intestinal parasite Giardia lamblia.</title>
        <authorList>
            <person name="Morrison H.G."/>
            <person name="McArthur A.G."/>
            <person name="Gillin F.D."/>
            <person name="Aley S.B."/>
            <person name="Adam R.D."/>
            <person name="Olsen G.J."/>
            <person name="Best A.A."/>
            <person name="Cande W.Z."/>
            <person name="Chen F."/>
            <person name="Cipriano M.J."/>
            <person name="Davids B.J."/>
            <person name="Dawson S.C."/>
            <person name="Elmendorf H.G."/>
            <person name="Hehl A.B."/>
            <person name="Holder M.E."/>
            <person name="Huse S.M."/>
            <person name="Kim U.U."/>
            <person name="Lasek-Nesselquist E."/>
            <person name="Manning G."/>
            <person name="Nigam A."/>
            <person name="Nixon J.E."/>
            <person name="Palm D."/>
            <person name="Passamaneck N.E."/>
            <person name="Prabhu A."/>
            <person name="Reich C.I."/>
            <person name="Reiner D.S."/>
            <person name="Samuelson J."/>
            <person name="Svard S.G."/>
            <person name="Sogin M.L."/>
        </authorList>
    </citation>
    <scope>NUCLEOTIDE SEQUENCE [LARGE SCALE GENOMIC DNA]</scope>
    <source>
        <strain evidence="2 3">WB C6</strain>
    </source>
</reference>
<sequence length="1086" mass="121301">MRKSDFSDVLAKARAAQAAGDASAALQQLSSFIDVQKPILVSRNMPKVITEPFLPVLLLHNELAISLHELPASRQSLNHYRKLFSFSAPFTVDQAFRDYIRRVQSTLDGIGPDFDHAMLAPLGGSNERATSLFSVQLADLHKYPPQARTVIFAFLALRMIVETLRCTTMVGLYKDALEALFLLCSRFNRKHEFIAVTDRVLSGFMEMTFKSDLTVAVEYLKDRSLTDVGEVDSDLGPGAGVDVKSPESEYEKPNTLVSGIYCKLVCIPFCHTFGLPTLAIKLLESSAADILLLTNSISRACVPLHKLSCEYLVGEETPDLVDMVSTQSIIQVYAEISKGASCTPCSSVQDLTTPLLSTLSKERGLDNAIQLRTGPSTAMTEAIGTKGGASPATFADLNAAVAAHLKAAISVFSSEGYLFAAGISLYKAVKLISSLDQDVRNTLINEAFAILLSLRQDSMQSSMLMNHANMFGNTRSTNPSFFINHPSITRLTPASMVTSNAFCFDRQVHAISLESNPVYQTKNLANGNSFAAISETITSISILDYILQDIIASYSNNLQKGLLDLVPLLYTERDLLITVTAEAFVAKAADCLLRLYDNWSLGESCVYLQEALAKKAISLLCIERAHDSLLSYVQQHHDQDLTLDTLTSLTTQVTLDDVMVALKGLFSDKLANDDLYKRELIQQTIIDALRCKTFIGRYNFVSQVIDVLTYATVSAFYLNKVDACFTTNIFDSAPHADSKVSSNLAKSLNASALLTCSASQYNNITLAQLVIMQSLQDLSDYSYTDQRSVKLKQIQSSAKLRTSRIQEARELEQQRLQEYKEMVIQRQKRDEALDLEAQNKQRKAKRAAEIRQLQIKLAKQFIEEVAGRVHDTDLINYLTSFDLESVQAPNDFIKIKHHQFEHDRAQKRFDRDVRISNLAELTLLIARKEATDRLKLLDSTEHEYLQPILMRIHETSQNYEKEKHMESMKELALYNSIPGLDEFVESYISDCRQVYTDLHSSWKADRDKVLEEIQNEVKAKQNIKAERMNSLMNRAKAKTQATKKPEVADLASKPEQKANPAETSKPEEKTNPPLVRSYADKFLGRK</sequence>
<evidence type="ECO:0000313" key="2">
    <source>
        <dbReference type="EMBL" id="KAE8305476.1"/>
    </source>
</evidence>
<evidence type="ECO:0000256" key="1">
    <source>
        <dbReference type="SAM" id="MobiDB-lite"/>
    </source>
</evidence>
<dbReference type="GeneID" id="5697653"/>
<keyword evidence="3" id="KW-1185">Reference proteome</keyword>
<gene>
    <name evidence="2" type="ORF">GL50803_004266</name>
</gene>
<dbReference type="HOGENOM" id="CLU_285361_0_0_1"/>
<dbReference type="OMA" id="TLRCTTM"/>
<feature type="region of interest" description="Disordered" evidence="1">
    <location>
        <begin position="1034"/>
        <end position="1086"/>
    </location>
</feature>
<accession>A8BUI2</accession>
<name>A8BUI2_GIAIC</name>
<organism evidence="2 3">
    <name type="scientific">Giardia intestinalis (strain ATCC 50803 / WB clone C6)</name>
    <name type="common">Giardia lamblia</name>
    <dbReference type="NCBI Taxonomy" id="184922"/>
    <lineage>
        <taxon>Eukaryota</taxon>
        <taxon>Metamonada</taxon>
        <taxon>Diplomonadida</taxon>
        <taxon>Hexamitidae</taxon>
        <taxon>Giardiinae</taxon>
        <taxon>Giardia</taxon>
    </lineage>
</organism>
<evidence type="ECO:0000313" key="3">
    <source>
        <dbReference type="Proteomes" id="UP000001548"/>
    </source>
</evidence>
<proteinExistence type="predicted"/>
<dbReference type="EMBL" id="AACB03000001">
    <property type="protein sequence ID" value="KAE8305476.1"/>
    <property type="molecule type" value="Genomic_DNA"/>
</dbReference>
<protein>
    <submittedName>
        <fullName evidence="2">Uncharacterized protein</fullName>
    </submittedName>
</protein>
<dbReference type="Proteomes" id="UP000001548">
    <property type="component" value="Unassembled WGS sequence"/>
</dbReference>
<feature type="compositionally biased region" description="Basic and acidic residues" evidence="1">
    <location>
        <begin position="1043"/>
        <end position="1056"/>
    </location>
</feature>